<evidence type="ECO:0000313" key="5">
    <source>
        <dbReference type="Proteomes" id="UP000653493"/>
    </source>
</evidence>
<feature type="signal peptide" evidence="2">
    <location>
        <begin position="1"/>
        <end position="23"/>
    </location>
</feature>
<dbReference type="EMBL" id="BMSL01000016">
    <property type="protein sequence ID" value="GGS52997.1"/>
    <property type="molecule type" value="Genomic_DNA"/>
</dbReference>
<evidence type="ECO:0000259" key="3">
    <source>
        <dbReference type="Pfam" id="PF14016"/>
    </source>
</evidence>
<reference evidence="4" key="2">
    <citation type="submission" date="2020-09" db="EMBL/GenBank/DDBJ databases">
        <authorList>
            <person name="Sun Q."/>
            <person name="Ohkuma M."/>
        </authorList>
    </citation>
    <scope>NUCLEOTIDE SEQUENCE</scope>
    <source>
        <strain evidence="4">JCM 4234</strain>
    </source>
</reference>
<protein>
    <recommendedName>
        <fullName evidence="3">DUF4232 domain-containing protein</fullName>
    </recommendedName>
</protein>
<sequence>MRAKKSTLLAVAFAAGLSLTACQSDDTASTGAGGSAAAPVGDSGTTTPDPGTETSAPATSTSPESGANADSGVGTCSADQLALSQNHGMGEGDILVHLKNTGDVSCRLKGFPGVDLKGADGTVSADRSDLAAPLVTVAPGDEARFTLHYTPNLSGGSGVTYTTMVVTPPNETHFLSVPVTVNVAATDSPGATVSVDPVGTGK</sequence>
<keyword evidence="5" id="KW-1185">Reference proteome</keyword>
<feature type="domain" description="DUF4232" evidence="3">
    <location>
        <begin position="76"/>
        <end position="198"/>
    </location>
</feature>
<keyword evidence="2" id="KW-0732">Signal</keyword>
<dbReference type="AlphaFoldDB" id="A0A918GPS0"/>
<feature type="chain" id="PRO_5039307874" description="DUF4232 domain-containing protein" evidence="2">
    <location>
        <begin position="24"/>
        <end position="202"/>
    </location>
</feature>
<accession>A0A918GPS0</accession>
<evidence type="ECO:0000256" key="2">
    <source>
        <dbReference type="SAM" id="SignalP"/>
    </source>
</evidence>
<dbReference type="Pfam" id="PF14016">
    <property type="entry name" value="DUF4232"/>
    <property type="match status" value="1"/>
</dbReference>
<dbReference type="Proteomes" id="UP000653493">
    <property type="component" value="Unassembled WGS sequence"/>
</dbReference>
<name>A0A918GPS0_STRGD</name>
<feature type="compositionally biased region" description="Low complexity" evidence="1">
    <location>
        <begin position="24"/>
        <end position="67"/>
    </location>
</feature>
<evidence type="ECO:0000313" key="4">
    <source>
        <dbReference type="EMBL" id="GGS52997.1"/>
    </source>
</evidence>
<comment type="caution">
    <text evidence="4">The sequence shown here is derived from an EMBL/GenBank/DDBJ whole genome shotgun (WGS) entry which is preliminary data.</text>
</comment>
<reference evidence="4" key="1">
    <citation type="journal article" date="2014" name="Int. J. Syst. Evol. Microbiol.">
        <title>Complete genome sequence of Corynebacterium casei LMG S-19264T (=DSM 44701T), isolated from a smear-ripened cheese.</title>
        <authorList>
            <consortium name="US DOE Joint Genome Institute (JGI-PGF)"/>
            <person name="Walter F."/>
            <person name="Albersmeier A."/>
            <person name="Kalinowski J."/>
            <person name="Ruckert C."/>
        </authorList>
    </citation>
    <scope>NUCLEOTIDE SEQUENCE</scope>
    <source>
        <strain evidence="4">JCM 4234</strain>
    </source>
</reference>
<dbReference type="InterPro" id="IPR025326">
    <property type="entry name" value="DUF4232"/>
</dbReference>
<gene>
    <name evidence="4" type="ORF">GCM10010238_48120</name>
</gene>
<feature type="region of interest" description="Disordered" evidence="1">
    <location>
        <begin position="24"/>
        <end position="74"/>
    </location>
</feature>
<dbReference type="PROSITE" id="PS51257">
    <property type="entry name" value="PROKAR_LIPOPROTEIN"/>
    <property type="match status" value="1"/>
</dbReference>
<evidence type="ECO:0000256" key="1">
    <source>
        <dbReference type="SAM" id="MobiDB-lite"/>
    </source>
</evidence>
<organism evidence="4 5">
    <name type="scientific">Streptomyces griseoviridis</name>
    <dbReference type="NCBI Taxonomy" id="45398"/>
    <lineage>
        <taxon>Bacteria</taxon>
        <taxon>Bacillati</taxon>
        <taxon>Actinomycetota</taxon>
        <taxon>Actinomycetes</taxon>
        <taxon>Kitasatosporales</taxon>
        <taxon>Streptomycetaceae</taxon>
        <taxon>Streptomyces</taxon>
    </lineage>
</organism>
<proteinExistence type="predicted"/>